<dbReference type="AlphaFoldDB" id="W9YTQ6"/>
<dbReference type="PANTHER" id="PTHR43591:SF10">
    <property type="entry name" value="ABC TRANSMEMBRANE TYPE-1 DOMAIN-CONTAINING PROTEIN-RELATED"/>
    <property type="match status" value="1"/>
</dbReference>
<dbReference type="Proteomes" id="UP000019484">
    <property type="component" value="Unassembled WGS sequence"/>
</dbReference>
<comment type="caution">
    <text evidence="2">The sequence shown here is derived from an EMBL/GenBank/DDBJ whole genome shotgun (WGS) entry which is preliminary data.</text>
</comment>
<dbReference type="HOGENOM" id="CLU_010595_7_1_1"/>
<dbReference type="EMBL" id="AMWN01000005">
    <property type="protein sequence ID" value="EXJ85669.1"/>
    <property type="molecule type" value="Genomic_DNA"/>
</dbReference>
<dbReference type="PANTHER" id="PTHR43591">
    <property type="entry name" value="METHYLTRANSFERASE"/>
    <property type="match status" value="1"/>
</dbReference>
<gene>
    <name evidence="2" type="ORF">A1O1_06035</name>
</gene>
<dbReference type="GeneID" id="19160906"/>
<dbReference type="InterPro" id="IPR029063">
    <property type="entry name" value="SAM-dependent_MTases_sf"/>
</dbReference>
<evidence type="ECO:0008006" key="4">
    <source>
        <dbReference type="Google" id="ProtNLM"/>
    </source>
</evidence>
<evidence type="ECO:0000313" key="2">
    <source>
        <dbReference type="EMBL" id="EXJ85669.1"/>
    </source>
</evidence>
<name>W9YTQ6_9EURO</name>
<dbReference type="RefSeq" id="XP_007725107.1">
    <property type="nucleotide sequence ID" value="XM_007726917.1"/>
</dbReference>
<proteinExistence type="predicted"/>
<reference evidence="2 3" key="1">
    <citation type="submission" date="2013-03" db="EMBL/GenBank/DDBJ databases">
        <title>The Genome Sequence of Capronia coronata CBS 617.96.</title>
        <authorList>
            <consortium name="The Broad Institute Genomics Platform"/>
            <person name="Cuomo C."/>
            <person name="de Hoog S."/>
            <person name="Gorbushina A."/>
            <person name="Walker B."/>
            <person name="Young S.K."/>
            <person name="Zeng Q."/>
            <person name="Gargeya S."/>
            <person name="Fitzgerald M."/>
            <person name="Haas B."/>
            <person name="Abouelleil A."/>
            <person name="Allen A.W."/>
            <person name="Alvarado L."/>
            <person name="Arachchi H.M."/>
            <person name="Berlin A.M."/>
            <person name="Chapman S.B."/>
            <person name="Gainer-Dewar J."/>
            <person name="Goldberg J."/>
            <person name="Griggs A."/>
            <person name="Gujja S."/>
            <person name="Hansen M."/>
            <person name="Howarth C."/>
            <person name="Imamovic A."/>
            <person name="Ireland A."/>
            <person name="Larimer J."/>
            <person name="McCowan C."/>
            <person name="Murphy C."/>
            <person name="Pearson M."/>
            <person name="Poon T.W."/>
            <person name="Priest M."/>
            <person name="Roberts A."/>
            <person name="Saif S."/>
            <person name="Shea T."/>
            <person name="Sisk P."/>
            <person name="Sykes S."/>
            <person name="Wortman J."/>
            <person name="Nusbaum C."/>
            <person name="Birren B."/>
        </authorList>
    </citation>
    <scope>NUCLEOTIDE SEQUENCE [LARGE SCALE GENOMIC DNA]</scope>
    <source>
        <strain evidence="2 3">CBS 617.96</strain>
    </source>
</reference>
<accession>W9YTQ6</accession>
<feature type="compositionally biased region" description="Low complexity" evidence="1">
    <location>
        <begin position="1"/>
        <end position="31"/>
    </location>
</feature>
<evidence type="ECO:0000313" key="3">
    <source>
        <dbReference type="Proteomes" id="UP000019484"/>
    </source>
</evidence>
<dbReference type="GO" id="GO:0008168">
    <property type="term" value="F:methyltransferase activity"/>
    <property type="evidence" value="ECO:0007669"/>
    <property type="project" value="TreeGrafter"/>
</dbReference>
<evidence type="ECO:0000256" key="1">
    <source>
        <dbReference type="SAM" id="MobiDB-lite"/>
    </source>
</evidence>
<dbReference type="eggNOG" id="ENOG502QSKG">
    <property type="taxonomic scope" value="Eukaryota"/>
</dbReference>
<feature type="region of interest" description="Disordered" evidence="1">
    <location>
        <begin position="1"/>
        <end position="66"/>
    </location>
</feature>
<dbReference type="SUPFAM" id="SSF53335">
    <property type="entry name" value="S-adenosyl-L-methionine-dependent methyltransferases"/>
    <property type="match status" value="1"/>
</dbReference>
<sequence length="378" mass="42285">MASHNGPSSTALPSSSAAGAESAAAPETGTSNSTLPAHVDLAIGGEDDLDSAYGGSEGSEGSGMSASLASTVSDYVYENGRRYHRYREGAYALPNDEQEQERLDMLHHIFRLILKGALYKSPVSSAHHVLDIGTGTGLWALDFADEHPSAEVLGTDLSPIQPTWTAPNCRFMVDDAESEWAYPPSRPFDYIHQRNMVGSISDWEALFRQAYRNLAPGGWFEAQEFDVWFHSQGSPLPEDNPVVEWARLLDEASQQFGKRLNCVAEMKEAFEKVGFVDVAHDIFKVPIGKWPKAKEAKELGMYLQAQMFDSVEAVSMAYFTRVLEWSKEQTLVFTSQVRKEFADDRKQLYVYCHFLRGRKPEQDQRPEQRQEQEQATEG</sequence>
<dbReference type="CDD" id="cd02440">
    <property type="entry name" value="AdoMet_MTases"/>
    <property type="match status" value="1"/>
</dbReference>
<keyword evidence="3" id="KW-1185">Reference proteome</keyword>
<dbReference type="Gene3D" id="3.40.50.150">
    <property type="entry name" value="Vaccinia Virus protein VP39"/>
    <property type="match status" value="1"/>
</dbReference>
<protein>
    <recommendedName>
        <fullName evidence="4">Methyltransferase</fullName>
    </recommendedName>
</protein>
<dbReference type="Pfam" id="PF13489">
    <property type="entry name" value="Methyltransf_23"/>
    <property type="match status" value="1"/>
</dbReference>
<organism evidence="2 3">
    <name type="scientific">Capronia coronata CBS 617.96</name>
    <dbReference type="NCBI Taxonomy" id="1182541"/>
    <lineage>
        <taxon>Eukaryota</taxon>
        <taxon>Fungi</taxon>
        <taxon>Dikarya</taxon>
        <taxon>Ascomycota</taxon>
        <taxon>Pezizomycotina</taxon>
        <taxon>Eurotiomycetes</taxon>
        <taxon>Chaetothyriomycetidae</taxon>
        <taxon>Chaetothyriales</taxon>
        <taxon>Herpotrichiellaceae</taxon>
        <taxon>Capronia</taxon>
    </lineage>
</organism>
<dbReference type="STRING" id="1182541.W9YTQ6"/>
<dbReference type="OrthoDB" id="2013972at2759"/>